<evidence type="ECO:0008006" key="5">
    <source>
        <dbReference type="Google" id="ProtNLM"/>
    </source>
</evidence>
<accession>A0A917P8M4</accession>
<feature type="region of interest" description="Disordered" evidence="1">
    <location>
        <begin position="97"/>
        <end position="124"/>
    </location>
</feature>
<protein>
    <recommendedName>
        <fullName evidence="5">MFS transporter</fullName>
    </recommendedName>
</protein>
<dbReference type="AlphaFoldDB" id="A0A917P8M4"/>
<keyword evidence="2" id="KW-0812">Transmembrane</keyword>
<organism evidence="3 4">
    <name type="scientific">Streptomyces brasiliensis</name>
    <dbReference type="NCBI Taxonomy" id="1954"/>
    <lineage>
        <taxon>Bacteria</taxon>
        <taxon>Bacillati</taxon>
        <taxon>Actinomycetota</taxon>
        <taxon>Actinomycetes</taxon>
        <taxon>Kitasatosporales</taxon>
        <taxon>Streptomycetaceae</taxon>
        <taxon>Streptomyces</taxon>
    </lineage>
</organism>
<name>A0A917P8M4_9ACTN</name>
<feature type="transmembrane region" description="Helical" evidence="2">
    <location>
        <begin position="128"/>
        <end position="149"/>
    </location>
</feature>
<dbReference type="RefSeq" id="WP_189317252.1">
    <property type="nucleotide sequence ID" value="NZ_BMQA01000094.1"/>
</dbReference>
<evidence type="ECO:0000256" key="2">
    <source>
        <dbReference type="SAM" id="Phobius"/>
    </source>
</evidence>
<keyword evidence="2" id="KW-0472">Membrane</keyword>
<dbReference type="EMBL" id="BMQA01000094">
    <property type="protein sequence ID" value="GGJ66836.1"/>
    <property type="molecule type" value="Genomic_DNA"/>
</dbReference>
<sequence length="158" mass="16580">MTDSQSVRVPAAGPGADRPSRPDRRFFGHPLALATPAATEVFERFSFYGMRSTLAAYLLAPVSAGGMGLAAATALSLTAIYSASAYLSSIAGGWLHHETGPPGGRPRRPRARPGQRTRGGGRRPHVPLALAAACFIRTVLLRTAAFTFASSTLMAKNS</sequence>
<dbReference type="Proteomes" id="UP000657574">
    <property type="component" value="Unassembled WGS sequence"/>
</dbReference>
<keyword evidence="2" id="KW-1133">Transmembrane helix</keyword>
<dbReference type="InterPro" id="IPR036259">
    <property type="entry name" value="MFS_trans_sf"/>
</dbReference>
<feature type="compositionally biased region" description="Basic residues" evidence="1">
    <location>
        <begin position="105"/>
        <end position="124"/>
    </location>
</feature>
<reference evidence="3" key="2">
    <citation type="submission" date="2020-09" db="EMBL/GenBank/DDBJ databases">
        <authorList>
            <person name="Sun Q."/>
            <person name="Ohkuma M."/>
        </authorList>
    </citation>
    <scope>NUCLEOTIDE SEQUENCE</scope>
    <source>
        <strain evidence="3">JCM 3086</strain>
    </source>
</reference>
<dbReference type="Gene3D" id="1.20.1250.20">
    <property type="entry name" value="MFS general substrate transporter like domains"/>
    <property type="match status" value="1"/>
</dbReference>
<evidence type="ECO:0000256" key="1">
    <source>
        <dbReference type="SAM" id="MobiDB-lite"/>
    </source>
</evidence>
<feature type="region of interest" description="Disordered" evidence="1">
    <location>
        <begin position="1"/>
        <end position="24"/>
    </location>
</feature>
<gene>
    <name evidence="3" type="ORF">GCM10010121_091870</name>
</gene>
<reference evidence="3" key="1">
    <citation type="journal article" date="2014" name="Int. J. Syst. Evol. Microbiol.">
        <title>Complete genome sequence of Corynebacterium casei LMG S-19264T (=DSM 44701T), isolated from a smear-ripened cheese.</title>
        <authorList>
            <consortium name="US DOE Joint Genome Institute (JGI-PGF)"/>
            <person name="Walter F."/>
            <person name="Albersmeier A."/>
            <person name="Kalinowski J."/>
            <person name="Ruckert C."/>
        </authorList>
    </citation>
    <scope>NUCLEOTIDE SEQUENCE</scope>
    <source>
        <strain evidence="3">JCM 3086</strain>
    </source>
</reference>
<evidence type="ECO:0000313" key="4">
    <source>
        <dbReference type="Proteomes" id="UP000657574"/>
    </source>
</evidence>
<feature type="transmembrane region" description="Helical" evidence="2">
    <location>
        <begin position="54"/>
        <end position="81"/>
    </location>
</feature>
<evidence type="ECO:0000313" key="3">
    <source>
        <dbReference type="EMBL" id="GGJ66836.1"/>
    </source>
</evidence>
<comment type="caution">
    <text evidence="3">The sequence shown here is derived from an EMBL/GenBank/DDBJ whole genome shotgun (WGS) entry which is preliminary data.</text>
</comment>
<keyword evidence="4" id="KW-1185">Reference proteome</keyword>
<proteinExistence type="predicted"/>